<accession>A0AC60PED8</accession>
<dbReference type="Proteomes" id="UP000805193">
    <property type="component" value="Unassembled WGS sequence"/>
</dbReference>
<keyword evidence="2" id="KW-1185">Reference proteome</keyword>
<sequence>TIDNLADRTMELSVRLFILRWRLEYLMNELNKDDEERYDELMQMMQRVGKEVKFQVELFLQRTSNSPDSENVRRDGKNIVQHCQILK</sequence>
<dbReference type="EMBL" id="JABSTQ010010740">
    <property type="protein sequence ID" value="KAG0418357.1"/>
    <property type="molecule type" value="Genomic_DNA"/>
</dbReference>
<reference evidence="1 2" key="1">
    <citation type="journal article" date="2020" name="Cell">
        <title>Large-Scale Comparative Analyses of Tick Genomes Elucidate Their Genetic Diversity and Vector Capacities.</title>
        <authorList>
            <consortium name="Tick Genome and Microbiome Consortium (TIGMIC)"/>
            <person name="Jia N."/>
            <person name="Wang J."/>
            <person name="Shi W."/>
            <person name="Du L."/>
            <person name="Sun Y."/>
            <person name="Zhan W."/>
            <person name="Jiang J.F."/>
            <person name="Wang Q."/>
            <person name="Zhang B."/>
            <person name="Ji P."/>
            <person name="Bell-Sakyi L."/>
            <person name="Cui X.M."/>
            <person name="Yuan T.T."/>
            <person name="Jiang B.G."/>
            <person name="Yang W.F."/>
            <person name="Lam T.T."/>
            <person name="Chang Q.C."/>
            <person name="Ding S.J."/>
            <person name="Wang X.J."/>
            <person name="Zhu J.G."/>
            <person name="Ruan X.D."/>
            <person name="Zhao L."/>
            <person name="Wei J.T."/>
            <person name="Ye R.Z."/>
            <person name="Que T.C."/>
            <person name="Du C.H."/>
            <person name="Zhou Y.H."/>
            <person name="Cheng J.X."/>
            <person name="Dai P.F."/>
            <person name="Guo W.B."/>
            <person name="Han X.H."/>
            <person name="Huang E.J."/>
            <person name="Li L.F."/>
            <person name="Wei W."/>
            <person name="Gao Y.C."/>
            <person name="Liu J.Z."/>
            <person name="Shao H.Z."/>
            <person name="Wang X."/>
            <person name="Wang C.C."/>
            <person name="Yang T.C."/>
            <person name="Huo Q.B."/>
            <person name="Li W."/>
            <person name="Chen H.Y."/>
            <person name="Chen S.E."/>
            <person name="Zhou L.G."/>
            <person name="Ni X.B."/>
            <person name="Tian J.H."/>
            <person name="Sheng Y."/>
            <person name="Liu T."/>
            <person name="Pan Y.S."/>
            <person name="Xia L.Y."/>
            <person name="Li J."/>
            <person name="Zhao F."/>
            <person name="Cao W.C."/>
        </authorList>
    </citation>
    <scope>NUCLEOTIDE SEQUENCE [LARGE SCALE GENOMIC DNA]</scope>
    <source>
        <strain evidence="1">Iper-2018</strain>
    </source>
</reference>
<evidence type="ECO:0000313" key="2">
    <source>
        <dbReference type="Proteomes" id="UP000805193"/>
    </source>
</evidence>
<comment type="caution">
    <text evidence="1">The sequence shown here is derived from an EMBL/GenBank/DDBJ whole genome shotgun (WGS) entry which is preliminary data.</text>
</comment>
<feature type="non-terminal residue" evidence="1">
    <location>
        <position position="1"/>
    </location>
</feature>
<name>A0AC60PED8_IXOPE</name>
<protein>
    <submittedName>
        <fullName evidence="1">Uncharacterized protein</fullName>
    </submittedName>
</protein>
<evidence type="ECO:0000313" key="1">
    <source>
        <dbReference type="EMBL" id="KAG0418357.1"/>
    </source>
</evidence>
<proteinExistence type="predicted"/>
<gene>
    <name evidence="1" type="ORF">HPB47_004929</name>
</gene>
<organism evidence="1 2">
    <name type="scientific">Ixodes persulcatus</name>
    <name type="common">Taiga tick</name>
    <dbReference type="NCBI Taxonomy" id="34615"/>
    <lineage>
        <taxon>Eukaryota</taxon>
        <taxon>Metazoa</taxon>
        <taxon>Ecdysozoa</taxon>
        <taxon>Arthropoda</taxon>
        <taxon>Chelicerata</taxon>
        <taxon>Arachnida</taxon>
        <taxon>Acari</taxon>
        <taxon>Parasitiformes</taxon>
        <taxon>Ixodida</taxon>
        <taxon>Ixodoidea</taxon>
        <taxon>Ixodidae</taxon>
        <taxon>Ixodinae</taxon>
        <taxon>Ixodes</taxon>
    </lineage>
</organism>